<dbReference type="OrthoDB" id="9759185at2"/>
<dbReference type="PANTHER" id="PTHR30161:SF1">
    <property type="entry name" value="FLAGELLAR BIOSYNTHESIS PROTEIN FLHA-RELATED"/>
    <property type="match status" value="1"/>
</dbReference>
<dbReference type="InterPro" id="IPR006301">
    <property type="entry name" value="FlhA"/>
</dbReference>
<feature type="transmembrane region" description="Helical" evidence="7">
    <location>
        <begin position="39"/>
        <end position="58"/>
    </location>
</feature>
<keyword evidence="8" id="KW-0966">Cell projection</keyword>
<comment type="subcellular location">
    <subcellularLocation>
        <location evidence="1 7">Cell membrane</location>
        <topology evidence="1 7">Multi-pass membrane protein</topology>
    </subcellularLocation>
</comment>
<evidence type="ECO:0000313" key="9">
    <source>
        <dbReference type="Proteomes" id="UP000256774"/>
    </source>
</evidence>
<evidence type="ECO:0000256" key="6">
    <source>
        <dbReference type="ARBA" id="ARBA00023136"/>
    </source>
</evidence>
<keyword evidence="7" id="KW-0813">Transport</keyword>
<evidence type="ECO:0000256" key="4">
    <source>
        <dbReference type="ARBA" id="ARBA00022692"/>
    </source>
</evidence>
<dbReference type="RefSeq" id="WP_116208683.1">
    <property type="nucleotide sequence ID" value="NZ_QUNR01000004.1"/>
</dbReference>
<feature type="transmembrane region" description="Helical" evidence="7">
    <location>
        <begin position="110"/>
        <end position="133"/>
    </location>
</feature>
<comment type="caution">
    <text evidence="8">The sequence shown here is derived from an EMBL/GenBank/DDBJ whole genome shotgun (WGS) entry which is preliminary data.</text>
</comment>
<feature type="transmembrane region" description="Helical" evidence="7">
    <location>
        <begin position="12"/>
        <end position="33"/>
    </location>
</feature>
<dbReference type="GO" id="GO:0005886">
    <property type="term" value="C:plasma membrane"/>
    <property type="evidence" value="ECO:0007669"/>
    <property type="project" value="UniProtKB-SubCell"/>
</dbReference>
<keyword evidence="7" id="KW-0653">Protein transport</keyword>
<keyword evidence="6 7" id="KW-0472">Membrane</keyword>
<dbReference type="Proteomes" id="UP000256774">
    <property type="component" value="Unassembled WGS sequence"/>
</dbReference>
<dbReference type="AlphaFoldDB" id="A0A3E0H3C0"/>
<evidence type="ECO:0000313" key="8">
    <source>
        <dbReference type="EMBL" id="REH36727.1"/>
    </source>
</evidence>
<comment type="function">
    <text evidence="7">Required for formation of the rod structure of the flagellar apparatus. Together with FliI and FliH, may constitute the export apparatus of flagellin.</text>
</comment>
<keyword evidence="4 7" id="KW-0812">Transmembrane</keyword>
<keyword evidence="3 7" id="KW-1003">Cell membrane</keyword>
<gene>
    <name evidence="7" type="primary">flhA</name>
    <name evidence="8" type="ORF">DFR26_1863</name>
</gene>
<name>A0A3E0H3C0_9GAMM</name>
<dbReference type="Gene3D" id="3.40.50.12790">
    <property type="entry name" value="FHIPEP family, domain 4"/>
    <property type="match status" value="1"/>
</dbReference>
<protein>
    <recommendedName>
        <fullName evidence="7">Flagellar biosynthesis protein FlhA</fullName>
    </recommendedName>
</protein>
<keyword evidence="7" id="KW-1006">Bacterial flagellum protein export</keyword>
<feature type="transmembrane region" description="Helical" evidence="7">
    <location>
        <begin position="244"/>
        <end position="266"/>
    </location>
</feature>
<dbReference type="InterPro" id="IPR001712">
    <property type="entry name" value="T3SS_FHIPEP"/>
</dbReference>
<feature type="transmembrane region" description="Helical" evidence="7">
    <location>
        <begin position="278"/>
        <end position="298"/>
    </location>
</feature>
<dbReference type="PRINTS" id="PR00949">
    <property type="entry name" value="TYPE3IMAPROT"/>
</dbReference>
<dbReference type="Gene3D" id="1.10.8.540">
    <property type="entry name" value="FHIPEP family, domain 3"/>
    <property type="match status" value="1"/>
</dbReference>
<dbReference type="GO" id="GO:0009306">
    <property type="term" value="P:protein secretion"/>
    <property type="evidence" value="ECO:0007669"/>
    <property type="project" value="InterPro"/>
</dbReference>
<evidence type="ECO:0000256" key="1">
    <source>
        <dbReference type="ARBA" id="ARBA00004651"/>
    </source>
</evidence>
<dbReference type="PANTHER" id="PTHR30161">
    <property type="entry name" value="FLAGELLAR EXPORT PROTEIN, MEMBRANE FLHA SUBUNIT-RELATED"/>
    <property type="match status" value="1"/>
</dbReference>
<feature type="transmembrane region" description="Helical" evidence="7">
    <location>
        <begin position="70"/>
        <end position="90"/>
    </location>
</feature>
<sequence>MNPSEIFQTLTRNGLGILLLIMALLAMLVIPIPPILLDLFFTFNIALSLIIIFAVVYVKRPMDFNSFPSILLLATLLRLGLNVASTRVVLMDGHNGPGAAGHVIESFGAFVIGGDFAVGIVVFAILVIINFMVVTKGAGRVSEVTARFTLDSLPGKQMAIDADLNAGVLTQDQARQRREDVRTEADFYGSMDGASKFVRGDAIAGILILFINIFGGLAIGMLQHDLSFAQAANNYVLLAIGDGLVAQIPALLLSIGVAVIVTRISSSQDMSTQVVKQVLASPRVLYLAAAVLGVMGVIPGMPNLVFLLMAAACGGGAWLMQQKALEPEVLDGSDAMSRTGGLPGDAKAAEPTELQWDDVTNTDVIGLEVGYRLIPLVDRAQGGELIGRITGVRKKLSKELGFLVQSVHIRDNLDLAPGAYRITLLGDTVAQGEIVMGSELAINSGQVHGQIRGTATRDPAFGMEAVWIDPLQRDQAQTLGYTVVDNGTVMATHLSQVIKQHAHELLGHEEVQQLLDGLAKSDSKLVESLVPKQLPLSVVVRVLQNLLKEGVSIRSLRLIAESLAEQAPRTKNPDELLEGVRMALGRMIVQEINGLETELPVMALDADLEQLLLNSLKGGGGGIEPSLAEKLQNGLSDFTQTQELSGRPAVLLVSPAIRSWLSRFIRRSVPGLNVLSYNEVPDSKEVRLVSTMGNNGRVGLA</sequence>
<keyword evidence="8" id="KW-0282">Flagellum</keyword>
<feature type="transmembrane region" description="Helical" evidence="7">
    <location>
        <begin position="202"/>
        <end position="224"/>
    </location>
</feature>
<keyword evidence="9" id="KW-1185">Reference proteome</keyword>
<keyword evidence="8" id="KW-0969">Cilium</keyword>
<dbReference type="Pfam" id="PF00771">
    <property type="entry name" value="FHIPEP"/>
    <property type="match status" value="1"/>
</dbReference>
<comment type="similarity">
    <text evidence="2 7">Belongs to the FHIPEP (flagella/HR/invasion proteins export pore) family.</text>
</comment>
<evidence type="ECO:0000256" key="2">
    <source>
        <dbReference type="ARBA" id="ARBA00008835"/>
    </source>
</evidence>
<accession>A0A3E0H3C0</accession>
<dbReference type="PIRSF" id="PIRSF005419">
    <property type="entry name" value="FlhA"/>
    <property type="match status" value="1"/>
</dbReference>
<keyword evidence="7" id="KW-1005">Bacterial flagellum biogenesis</keyword>
<proteinExistence type="inferred from homology"/>
<keyword evidence="5 7" id="KW-1133">Transmembrane helix</keyword>
<dbReference type="InterPro" id="IPR042194">
    <property type="entry name" value="FHIPEP_1"/>
</dbReference>
<dbReference type="InterPro" id="IPR042196">
    <property type="entry name" value="FHIPEP_4"/>
</dbReference>
<dbReference type="InterPro" id="IPR042193">
    <property type="entry name" value="FHIPEP_3"/>
</dbReference>
<evidence type="ECO:0000256" key="5">
    <source>
        <dbReference type="ARBA" id="ARBA00022989"/>
    </source>
</evidence>
<evidence type="ECO:0000256" key="7">
    <source>
        <dbReference type="RuleBase" id="RU364093"/>
    </source>
</evidence>
<dbReference type="EMBL" id="QUNR01000004">
    <property type="protein sequence ID" value="REH36727.1"/>
    <property type="molecule type" value="Genomic_DNA"/>
</dbReference>
<dbReference type="NCBIfam" id="TIGR01398">
    <property type="entry name" value="FlhA"/>
    <property type="match status" value="1"/>
</dbReference>
<dbReference type="GO" id="GO:0044780">
    <property type="term" value="P:bacterial-type flagellum assembly"/>
    <property type="evidence" value="ECO:0007669"/>
    <property type="project" value="InterPro"/>
</dbReference>
<reference evidence="8 9" key="1">
    <citation type="submission" date="2018-08" db="EMBL/GenBank/DDBJ databases">
        <title>Genomic Encyclopedia of Type Strains, Phase IV (KMG-IV): sequencing the most valuable type-strain genomes for metagenomic binning, comparative biology and taxonomic classification.</title>
        <authorList>
            <person name="Goeker M."/>
        </authorList>
    </citation>
    <scope>NUCLEOTIDE SEQUENCE [LARGE SCALE GENOMIC DNA]</scope>
    <source>
        <strain evidence="8 9">DSM 26022</strain>
    </source>
</reference>
<dbReference type="Gene3D" id="3.40.30.60">
    <property type="entry name" value="FHIPEP family, domain 1"/>
    <property type="match status" value="1"/>
</dbReference>
<evidence type="ECO:0000256" key="3">
    <source>
        <dbReference type="ARBA" id="ARBA00022475"/>
    </source>
</evidence>
<organism evidence="8 9">
    <name type="scientific">Paraperlucidibaca baekdonensis</name>
    <dbReference type="NCBI Taxonomy" id="748120"/>
    <lineage>
        <taxon>Bacteria</taxon>
        <taxon>Pseudomonadati</taxon>
        <taxon>Pseudomonadota</taxon>
        <taxon>Gammaproteobacteria</taxon>
        <taxon>Moraxellales</taxon>
        <taxon>Moraxellaceae</taxon>
        <taxon>Paraperlucidibaca</taxon>
    </lineage>
</organism>